<feature type="domain" description="KTSC" evidence="2">
    <location>
        <begin position="5"/>
        <end position="62"/>
    </location>
</feature>
<gene>
    <name evidence="3" type="ORF">FGKAn22_15920</name>
</gene>
<evidence type="ECO:0000256" key="1">
    <source>
        <dbReference type="SAM" id="MobiDB-lite"/>
    </source>
</evidence>
<dbReference type="EMBL" id="AP019536">
    <property type="protein sequence ID" value="BBI99899.1"/>
    <property type="molecule type" value="Genomic_DNA"/>
</dbReference>
<sequence>MKKINSGKLRAIGYDARTRLLQVQLDDGTTLQYSAVGEETWRQFSSSASAWSYYRDNIEEEFTAKRISSASTPAGKNPLDDLFAQK</sequence>
<evidence type="ECO:0000313" key="3">
    <source>
        <dbReference type="EMBL" id="BBI99899.1"/>
    </source>
</evidence>
<dbReference type="Proteomes" id="UP001319121">
    <property type="component" value="Chromosome"/>
</dbReference>
<reference evidence="3 4" key="1">
    <citation type="submission" date="2019-03" db="EMBL/GenBank/DDBJ databases">
        <title>Complete genome sequence of Ferrigenium kumadai strain An22, a microaerophilic iron-oxidizing bacterium isolated from a paddy field soil.</title>
        <authorList>
            <person name="Watanabe T."/>
            <person name="Asakawa S."/>
        </authorList>
    </citation>
    <scope>NUCLEOTIDE SEQUENCE [LARGE SCALE GENOMIC DNA]</scope>
    <source>
        <strain evidence="3 4">An22</strain>
    </source>
</reference>
<evidence type="ECO:0000259" key="2">
    <source>
        <dbReference type="Pfam" id="PF13619"/>
    </source>
</evidence>
<dbReference type="KEGG" id="fku:FGKAn22_15920"/>
<dbReference type="RefSeq" id="WP_212785162.1">
    <property type="nucleotide sequence ID" value="NZ_AP019536.1"/>
</dbReference>
<dbReference type="Pfam" id="PF13619">
    <property type="entry name" value="KTSC"/>
    <property type="match status" value="1"/>
</dbReference>
<dbReference type="AlphaFoldDB" id="A0AAN1T1N3"/>
<feature type="region of interest" description="Disordered" evidence="1">
    <location>
        <begin position="67"/>
        <end position="86"/>
    </location>
</feature>
<accession>A0AAN1T1N3</accession>
<protein>
    <recommendedName>
        <fullName evidence="2">KTSC domain-containing protein</fullName>
    </recommendedName>
</protein>
<evidence type="ECO:0000313" key="4">
    <source>
        <dbReference type="Proteomes" id="UP001319121"/>
    </source>
</evidence>
<dbReference type="InterPro" id="IPR025309">
    <property type="entry name" value="KTSC_dom"/>
</dbReference>
<proteinExistence type="predicted"/>
<organism evidence="3 4">
    <name type="scientific">Ferrigenium kumadai</name>
    <dbReference type="NCBI Taxonomy" id="1682490"/>
    <lineage>
        <taxon>Bacteria</taxon>
        <taxon>Pseudomonadati</taxon>
        <taxon>Pseudomonadota</taxon>
        <taxon>Betaproteobacteria</taxon>
        <taxon>Nitrosomonadales</taxon>
        <taxon>Gallionellaceae</taxon>
        <taxon>Ferrigenium</taxon>
    </lineage>
</organism>
<keyword evidence="4" id="KW-1185">Reference proteome</keyword>
<name>A0AAN1T1N3_9PROT</name>